<keyword evidence="4 9" id="KW-0067">ATP-binding</keyword>
<evidence type="ECO:0000313" key="9">
    <source>
        <dbReference type="EMBL" id="MDQ7907567.1"/>
    </source>
</evidence>
<dbReference type="GO" id="GO:0005524">
    <property type="term" value="F:ATP binding"/>
    <property type="evidence" value="ECO:0007669"/>
    <property type="project" value="UniProtKB-KW"/>
</dbReference>
<accession>A0ABU0ZNR4</accession>
<dbReference type="SUPFAM" id="SSF50331">
    <property type="entry name" value="MOP-like"/>
    <property type="match status" value="1"/>
</dbReference>
<dbReference type="PANTHER" id="PTHR43875:SF15">
    <property type="entry name" value="TREHALOSE IMPORT ATP-BINDING PROTEIN SUGC"/>
    <property type="match status" value="1"/>
</dbReference>
<dbReference type="InterPro" id="IPR047641">
    <property type="entry name" value="ABC_transpr_MalK/UgpC-like"/>
</dbReference>
<evidence type="ECO:0000256" key="1">
    <source>
        <dbReference type="ARBA" id="ARBA00022448"/>
    </source>
</evidence>
<dbReference type="InterPro" id="IPR013611">
    <property type="entry name" value="Transp-assoc_OB_typ2"/>
</dbReference>
<dbReference type="Gene3D" id="3.40.50.300">
    <property type="entry name" value="P-loop containing nucleotide triphosphate hydrolases"/>
    <property type="match status" value="1"/>
</dbReference>
<gene>
    <name evidence="9" type="ORF">RB614_23890</name>
</gene>
<keyword evidence="1" id="KW-0813">Transport</keyword>
<dbReference type="InterPro" id="IPR027417">
    <property type="entry name" value="P-loop_NTPase"/>
</dbReference>
<dbReference type="InterPro" id="IPR003439">
    <property type="entry name" value="ABC_transporter-like_ATP-bd"/>
</dbReference>
<dbReference type="PROSITE" id="PS00211">
    <property type="entry name" value="ABC_TRANSPORTER_1"/>
    <property type="match status" value="1"/>
</dbReference>
<sequence>MTANVDQRETPGAAPRPAVGRGSVRTRGETLQVSGLTKSFLDARQKTRAFAIEDISFEVPKGSFFSLVGPSGCGKTTTLRCIAGLENADRGEVRIGDAVVFSTASRRNLSPEERPIALVPQSYGIWPHMSVYDVAAFPFKHGRFRRAHRRGNRQATKRRVMEMLEVVGLDHAATRWSTQLSGGQQQRLALARALLCEPDLLLLDEPLSNLDAKLRSQLRTELKSFQQDFGVTTLYVTHDQSEALALSDSLAVLNAGRVEQVGSPKAIYDSPRSSFVADFLGSANLVPGTLVTPFGDDDEVHVRTAFGVVRCMRFRGEDSGTDGTSAVDGNVCIRPEDIDVQPATTGQPSQPNALTGTAVSVEFLGHMQHMIVDLSGTKLHAYLPPSTACRQGDPVIVTVRPDRALYLSR</sequence>
<dbReference type="SMART" id="SM00382">
    <property type="entry name" value="AAA"/>
    <property type="match status" value="1"/>
</dbReference>
<keyword evidence="2" id="KW-1003">Cell membrane</keyword>
<dbReference type="InterPro" id="IPR008995">
    <property type="entry name" value="Mo/tungstate-bd_C_term_dom"/>
</dbReference>
<keyword evidence="6" id="KW-0472">Membrane</keyword>
<dbReference type="InterPro" id="IPR017871">
    <property type="entry name" value="ABC_transporter-like_CS"/>
</dbReference>
<dbReference type="Gene3D" id="2.40.50.140">
    <property type="entry name" value="Nucleic acid-binding proteins"/>
    <property type="match status" value="1"/>
</dbReference>
<reference evidence="9 10" key="1">
    <citation type="submission" date="2023-08" db="EMBL/GenBank/DDBJ databases">
        <title>Phytohabitans sansha sp. nov., isolated from marine sediment.</title>
        <authorList>
            <person name="Zhao Y."/>
            <person name="Yi K."/>
        </authorList>
    </citation>
    <scope>NUCLEOTIDE SEQUENCE [LARGE SCALE GENOMIC DNA]</scope>
    <source>
        <strain evidence="9 10">ZYX-F-186</strain>
    </source>
</reference>
<comment type="caution">
    <text evidence="9">The sequence shown here is derived from an EMBL/GenBank/DDBJ whole genome shotgun (WGS) entry which is preliminary data.</text>
</comment>
<proteinExistence type="predicted"/>
<dbReference type="InterPro" id="IPR012340">
    <property type="entry name" value="NA-bd_OB-fold"/>
</dbReference>
<evidence type="ECO:0000259" key="8">
    <source>
        <dbReference type="PROSITE" id="PS50893"/>
    </source>
</evidence>
<keyword evidence="5" id="KW-1278">Translocase</keyword>
<dbReference type="EMBL" id="JAVHUY010000023">
    <property type="protein sequence ID" value="MDQ7907567.1"/>
    <property type="molecule type" value="Genomic_DNA"/>
</dbReference>
<protein>
    <submittedName>
        <fullName evidence="9">ABC transporter ATP-binding protein</fullName>
    </submittedName>
</protein>
<evidence type="ECO:0000256" key="4">
    <source>
        <dbReference type="ARBA" id="ARBA00022840"/>
    </source>
</evidence>
<evidence type="ECO:0000256" key="5">
    <source>
        <dbReference type="ARBA" id="ARBA00022967"/>
    </source>
</evidence>
<dbReference type="PANTHER" id="PTHR43875">
    <property type="entry name" value="MALTODEXTRIN IMPORT ATP-BINDING PROTEIN MSMX"/>
    <property type="match status" value="1"/>
</dbReference>
<dbReference type="Proteomes" id="UP001230908">
    <property type="component" value="Unassembled WGS sequence"/>
</dbReference>
<dbReference type="RefSeq" id="WP_308714844.1">
    <property type="nucleotide sequence ID" value="NZ_JAVHUY010000023.1"/>
</dbReference>
<feature type="region of interest" description="Disordered" evidence="7">
    <location>
        <begin position="1"/>
        <end position="27"/>
    </location>
</feature>
<keyword evidence="3" id="KW-0547">Nucleotide-binding</keyword>
<evidence type="ECO:0000256" key="2">
    <source>
        <dbReference type="ARBA" id="ARBA00022475"/>
    </source>
</evidence>
<dbReference type="PROSITE" id="PS50893">
    <property type="entry name" value="ABC_TRANSPORTER_2"/>
    <property type="match status" value="1"/>
</dbReference>
<dbReference type="Pfam" id="PF00005">
    <property type="entry name" value="ABC_tran"/>
    <property type="match status" value="1"/>
</dbReference>
<feature type="domain" description="ABC transporter" evidence="8">
    <location>
        <begin position="31"/>
        <end position="280"/>
    </location>
</feature>
<name>A0ABU0ZNR4_9ACTN</name>
<evidence type="ECO:0000256" key="6">
    <source>
        <dbReference type="ARBA" id="ARBA00023136"/>
    </source>
</evidence>
<dbReference type="InterPro" id="IPR003593">
    <property type="entry name" value="AAA+_ATPase"/>
</dbReference>
<evidence type="ECO:0000256" key="7">
    <source>
        <dbReference type="SAM" id="MobiDB-lite"/>
    </source>
</evidence>
<keyword evidence="10" id="KW-1185">Reference proteome</keyword>
<dbReference type="SUPFAM" id="SSF52540">
    <property type="entry name" value="P-loop containing nucleoside triphosphate hydrolases"/>
    <property type="match status" value="1"/>
</dbReference>
<evidence type="ECO:0000256" key="3">
    <source>
        <dbReference type="ARBA" id="ARBA00022741"/>
    </source>
</evidence>
<dbReference type="Pfam" id="PF08402">
    <property type="entry name" value="TOBE_2"/>
    <property type="match status" value="1"/>
</dbReference>
<organism evidence="9 10">
    <name type="scientific">Phytohabitans maris</name>
    <dbReference type="NCBI Taxonomy" id="3071409"/>
    <lineage>
        <taxon>Bacteria</taxon>
        <taxon>Bacillati</taxon>
        <taxon>Actinomycetota</taxon>
        <taxon>Actinomycetes</taxon>
        <taxon>Micromonosporales</taxon>
        <taxon>Micromonosporaceae</taxon>
    </lineage>
</organism>
<evidence type="ECO:0000313" key="10">
    <source>
        <dbReference type="Proteomes" id="UP001230908"/>
    </source>
</evidence>